<protein>
    <submittedName>
        <fullName evidence="1">Uncharacterized protein</fullName>
    </submittedName>
</protein>
<dbReference type="EnsemblBacteria" id="AAB84916">
    <property type="protein sequence ID" value="AAB84916"/>
    <property type="gene ID" value="MTH_410"/>
</dbReference>
<dbReference type="KEGG" id="mth:MTH_410"/>
<sequence>MMGPSHLMPYLFIISFSLYLLPETGTLYNLEVHDSPVFLLTEKTGLWVQSLTWVISQHNIKKHLYDMNTHECVFICSGESYGM</sequence>
<evidence type="ECO:0000313" key="2">
    <source>
        <dbReference type="Proteomes" id="UP000005223"/>
    </source>
</evidence>
<keyword evidence="2" id="KW-1185">Reference proteome</keyword>
<dbReference type="AlphaFoldDB" id="O26510"/>
<dbReference type="PaxDb" id="187420-MTH_410"/>
<gene>
    <name evidence="1" type="ordered locus">MTH_410</name>
</gene>
<proteinExistence type="predicted"/>
<dbReference type="PIR" id="D69153">
    <property type="entry name" value="D69153"/>
</dbReference>
<organism evidence="1 2">
    <name type="scientific">Methanothermobacter thermautotrophicus (strain ATCC 29096 / DSM 1053 / JCM 10044 / NBRC 100330 / Delta H)</name>
    <name type="common">Methanobacterium thermoautotrophicum</name>
    <dbReference type="NCBI Taxonomy" id="187420"/>
    <lineage>
        <taxon>Archaea</taxon>
        <taxon>Methanobacteriati</taxon>
        <taxon>Methanobacteriota</taxon>
        <taxon>Methanomada group</taxon>
        <taxon>Methanobacteria</taxon>
        <taxon>Methanobacteriales</taxon>
        <taxon>Methanobacteriaceae</taxon>
        <taxon>Methanothermobacter</taxon>
    </lineage>
</organism>
<reference evidence="1 2" key="1">
    <citation type="journal article" date="1997" name="J. Bacteriol.">
        <title>Complete genome sequence of Methanobacterium thermoautotrophicum deltaH: functional analysis and comparative genomics.</title>
        <authorList>
            <person name="Smith D.R."/>
            <person name="Doucette-Stamm L.A."/>
            <person name="Deloughery C."/>
            <person name="Lee H.-M."/>
            <person name="Dubois J."/>
            <person name="Aldredge T."/>
            <person name="Bashirzadeh R."/>
            <person name="Blakely D."/>
            <person name="Cook R."/>
            <person name="Gilbert K."/>
            <person name="Harrison D."/>
            <person name="Hoang L."/>
            <person name="Keagle P."/>
            <person name="Lumm W."/>
            <person name="Pothier B."/>
            <person name="Qiu D."/>
            <person name="Spadafora R."/>
            <person name="Vicare R."/>
            <person name="Wang Y."/>
            <person name="Wierzbowski J."/>
            <person name="Gibson R."/>
            <person name="Jiwani N."/>
            <person name="Caruso A."/>
            <person name="Bush D."/>
            <person name="Safer H."/>
            <person name="Patwell D."/>
            <person name="Prabhakar S."/>
            <person name="McDougall S."/>
            <person name="Shimer G."/>
            <person name="Goyal A."/>
            <person name="Pietrovski S."/>
            <person name="Church G.M."/>
            <person name="Daniels C.J."/>
            <person name="Mao J.-i."/>
            <person name="Rice P."/>
            <person name="Nolling J."/>
            <person name="Reeve J.N."/>
        </authorList>
    </citation>
    <scope>NUCLEOTIDE SEQUENCE [LARGE SCALE GENOMIC DNA]</scope>
    <source>
        <strain evidence="2">ATCC 29096 / DSM 1053 / JCM 10044 / NBRC 100330 / Delta H</strain>
    </source>
</reference>
<name>O26510_METTH</name>
<dbReference type="EMBL" id="AE000666">
    <property type="protein sequence ID" value="AAB84916.1"/>
    <property type="molecule type" value="Genomic_DNA"/>
</dbReference>
<dbReference type="Proteomes" id="UP000005223">
    <property type="component" value="Chromosome"/>
</dbReference>
<accession>O26510</accession>
<evidence type="ECO:0000313" key="1">
    <source>
        <dbReference type="EMBL" id="AAB84916.1"/>
    </source>
</evidence>
<dbReference type="STRING" id="187420.MTH_410"/>
<dbReference type="InParanoid" id="O26510"/>
<dbReference type="HOGENOM" id="CLU_2534740_0_0_2"/>